<evidence type="ECO:0000313" key="1">
    <source>
        <dbReference type="EMBL" id="KAI3766624.1"/>
    </source>
</evidence>
<gene>
    <name evidence="1" type="ORF">L2E82_16691</name>
</gene>
<name>A0ACB9F697_CICIN</name>
<keyword evidence="2" id="KW-1185">Reference proteome</keyword>
<protein>
    <submittedName>
        <fullName evidence="1">Uncharacterized protein</fullName>
    </submittedName>
</protein>
<dbReference type="EMBL" id="CM042011">
    <property type="protein sequence ID" value="KAI3766624.1"/>
    <property type="molecule type" value="Genomic_DNA"/>
</dbReference>
<proteinExistence type="predicted"/>
<sequence>MGSKRRRWHLWKVGNMPLPREGQIWFVIAKGRVSPTKKVLLGKGVLPEESAAAGDGCLAGEEGWGGHRGEGSRRCFRREVILDL</sequence>
<reference evidence="2" key="1">
    <citation type="journal article" date="2022" name="Mol. Ecol. Resour.">
        <title>The genomes of chicory, endive, great burdock and yacon provide insights into Asteraceae palaeo-polyploidization history and plant inulin production.</title>
        <authorList>
            <person name="Fan W."/>
            <person name="Wang S."/>
            <person name="Wang H."/>
            <person name="Wang A."/>
            <person name="Jiang F."/>
            <person name="Liu H."/>
            <person name="Zhao H."/>
            <person name="Xu D."/>
            <person name="Zhang Y."/>
        </authorList>
    </citation>
    <scope>NUCLEOTIDE SEQUENCE [LARGE SCALE GENOMIC DNA]</scope>
    <source>
        <strain evidence="2">cv. Punajuju</strain>
    </source>
</reference>
<reference evidence="1 2" key="2">
    <citation type="journal article" date="2022" name="Mol. Ecol. Resour.">
        <title>The genomes of chicory, endive, great burdock and yacon provide insights into Asteraceae paleo-polyploidization history and plant inulin production.</title>
        <authorList>
            <person name="Fan W."/>
            <person name="Wang S."/>
            <person name="Wang H."/>
            <person name="Wang A."/>
            <person name="Jiang F."/>
            <person name="Liu H."/>
            <person name="Zhao H."/>
            <person name="Xu D."/>
            <person name="Zhang Y."/>
        </authorList>
    </citation>
    <scope>NUCLEOTIDE SEQUENCE [LARGE SCALE GENOMIC DNA]</scope>
    <source>
        <strain evidence="2">cv. Punajuju</strain>
        <tissue evidence="1">Leaves</tissue>
    </source>
</reference>
<evidence type="ECO:0000313" key="2">
    <source>
        <dbReference type="Proteomes" id="UP001055811"/>
    </source>
</evidence>
<comment type="caution">
    <text evidence="1">The sequence shown here is derived from an EMBL/GenBank/DDBJ whole genome shotgun (WGS) entry which is preliminary data.</text>
</comment>
<organism evidence="1 2">
    <name type="scientific">Cichorium intybus</name>
    <name type="common">Chicory</name>
    <dbReference type="NCBI Taxonomy" id="13427"/>
    <lineage>
        <taxon>Eukaryota</taxon>
        <taxon>Viridiplantae</taxon>
        <taxon>Streptophyta</taxon>
        <taxon>Embryophyta</taxon>
        <taxon>Tracheophyta</taxon>
        <taxon>Spermatophyta</taxon>
        <taxon>Magnoliopsida</taxon>
        <taxon>eudicotyledons</taxon>
        <taxon>Gunneridae</taxon>
        <taxon>Pentapetalae</taxon>
        <taxon>asterids</taxon>
        <taxon>campanulids</taxon>
        <taxon>Asterales</taxon>
        <taxon>Asteraceae</taxon>
        <taxon>Cichorioideae</taxon>
        <taxon>Cichorieae</taxon>
        <taxon>Cichoriinae</taxon>
        <taxon>Cichorium</taxon>
    </lineage>
</organism>
<accession>A0ACB9F697</accession>
<dbReference type="Proteomes" id="UP001055811">
    <property type="component" value="Linkage Group LG03"/>
</dbReference>